<evidence type="ECO:0000313" key="2">
    <source>
        <dbReference type="EMBL" id="KAK3199380.1"/>
    </source>
</evidence>
<evidence type="ECO:0000313" key="3">
    <source>
        <dbReference type="Proteomes" id="UP001281410"/>
    </source>
</evidence>
<proteinExistence type="predicted"/>
<organism evidence="2 3">
    <name type="scientific">Dipteronia sinensis</name>
    <dbReference type="NCBI Taxonomy" id="43782"/>
    <lineage>
        <taxon>Eukaryota</taxon>
        <taxon>Viridiplantae</taxon>
        <taxon>Streptophyta</taxon>
        <taxon>Embryophyta</taxon>
        <taxon>Tracheophyta</taxon>
        <taxon>Spermatophyta</taxon>
        <taxon>Magnoliopsida</taxon>
        <taxon>eudicotyledons</taxon>
        <taxon>Gunneridae</taxon>
        <taxon>Pentapetalae</taxon>
        <taxon>rosids</taxon>
        <taxon>malvids</taxon>
        <taxon>Sapindales</taxon>
        <taxon>Sapindaceae</taxon>
        <taxon>Hippocastanoideae</taxon>
        <taxon>Acereae</taxon>
        <taxon>Dipteronia</taxon>
    </lineage>
</organism>
<reference evidence="2" key="1">
    <citation type="journal article" date="2023" name="Plant J.">
        <title>Genome sequences and population genomics provide insights into the demographic history, inbreeding, and mutation load of two 'living fossil' tree species of Dipteronia.</title>
        <authorList>
            <person name="Feng Y."/>
            <person name="Comes H.P."/>
            <person name="Chen J."/>
            <person name="Zhu S."/>
            <person name="Lu R."/>
            <person name="Zhang X."/>
            <person name="Li P."/>
            <person name="Qiu J."/>
            <person name="Olsen K.M."/>
            <person name="Qiu Y."/>
        </authorList>
    </citation>
    <scope>NUCLEOTIDE SEQUENCE</scope>
    <source>
        <strain evidence="2">NBL</strain>
    </source>
</reference>
<accession>A0AAE0A270</accession>
<name>A0AAE0A270_9ROSI</name>
<dbReference type="AlphaFoldDB" id="A0AAE0A270"/>
<gene>
    <name evidence="2" type="ORF">Dsin_022795</name>
</gene>
<dbReference type="GO" id="GO:0006952">
    <property type="term" value="P:defense response"/>
    <property type="evidence" value="ECO:0007669"/>
    <property type="project" value="UniProtKB-KW"/>
</dbReference>
<evidence type="ECO:0000256" key="1">
    <source>
        <dbReference type="ARBA" id="ARBA00022821"/>
    </source>
</evidence>
<keyword evidence="1" id="KW-0611">Plant defense</keyword>
<dbReference type="InterPro" id="IPR032675">
    <property type="entry name" value="LRR_dom_sf"/>
</dbReference>
<dbReference type="SUPFAM" id="SSF52058">
    <property type="entry name" value="L domain-like"/>
    <property type="match status" value="1"/>
</dbReference>
<protein>
    <submittedName>
        <fullName evidence="2">Uncharacterized protein</fullName>
    </submittedName>
</protein>
<comment type="caution">
    <text evidence="2">The sequence shown here is derived from an EMBL/GenBank/DDBJ whole genome shotgun (WGS) entry which is preliminary data.</text>
</comment>
<dbReference type="PANTHER" id="PTHR36766">
    <property type="entry name" value="PLANT BROAD-SPECTRUM MILDEW RESISTANCE PROTEIN RPW8"/>
    <property type="match status" value="1"/>
</dbReference>
<sequence length="99" mass="11380">MGMLLPSSLTELIIARFLNLRYLSSKGFQNLTSLESLRIRDCPKLTSFPEAGLPSSLLQLYINDCPLLKKQCKRYKGLEWSKIAHIPCVKMDEKFIYDP</sequence>
<keyword evidence="3" id="KW-1185">Reference proteome</keyword>
<dbReference type="Gene3D" id="3.80.10.10">
    <property type="entry name" value="Ribonuclease Inhibitor"/>
    <property type="match status" value="1"/>
</dbReference>
<dbReference type="EMBL" id="JANJYJ010000007">
    <property type="protein sequence ID" value="KAK3199380.1"/>
    <property type="molecule type" value="Genomic_DNA"/>
</dbReference>
<dbReference type="Proteomes" id="UP001281410">
    <property type="component" value="Unassembled WGS sequence"/>
</dbReference>
<dbReference type="PANTHER" id="PTHR36766:SF40">
    <property type="entry name" value="DISEASE RESISTANCE PROTEIN RGA3"/>
    <property type="match status" value="1"/>
</dbReference>